<reference evidence="7" key="2">
    <citation type="submission" date="2020-05" db="EMBL/GenBank/DDBJ databases">
        <authorList>
            <person name="Kim H.-S."/>
            <person name="Proctor R.H."/>
            <person name="Brown D.W."/>
        </authorList>
    </citation>
    <scope>NUCLEOTIDE SEQUENCE</scope>
    <source>
        <strain evidence="7">NRRL 45417</strain>
    </source>
</reference>
<dbReference type="Gene3D" id="3.20.20.70">
    <property type="entry name" value="Aldolase class I"/>
    <property type="match status" value="1"/>
</dbReference>
<evidence type="ECO:0000313" key="8">
    <source>
        <dbReference type="Proteomes" id="UP000604273"/>
    </source>
</evidence>
<sequence>MSDLDKGLFPWLVGSLVYGTPKEMTQADIDDVVTRFAEAAELSMEFLSPLSNERTDAYGGSLLARAKIIIDTVKAVRKTVPVGTCVGIKVNSTDHTDLDNFIIQFKAIVDDGVDFVEVSGGSIEDPMFSTGLYTTAKASTKSREAFFIYFANAIRSEFPDVPIMLTGGFRIRQAFLATKEQFQRYLEEMATMQDNTIIIVGAGCIGLCTAYQLSKSFEEYERKPYIMVVEASDRPFAAASSACTGCFHYHFPGPLNKVLTPLGKYSFDLWAQEAQHADFRLATGYRAKSSYGIHQGDGKGLNQLPNWIKRKISWDVDNHVLGDNTAIVTAFVSFEPLIGEKLELAGRNDGTIWVCGRRNFDATLPPPSHSDEPDEILIQEMSEHVRQWLNWGSTCDEQHGDEVRLLEKGRAFRPATKSGLPVISGVKPSDISPTTASQTTGIFLCWGHGSWGLTLGMGSGRVMSQLMCGEKPDIELDHFSLAQDTTSGLSPT</sequence>
<dbReference type="InterPro" id="IPR036188">
    <property type="entry name" value="FAD/NAD-bd_sf"/>
</dbReference>
<dbReference type="SUPFAM" id="SSF51905">
    <property type="entry name" value="FAD/NAD(P)-binding domain"/>
    <property type="match status" value="1"/>
</dbReference>
<dbReference type="AlphaFoldDB" id="A0A8H4T9E2"/>
<evidence type="ECO:0000313" key="7">
    <source>
        <dbReference type="EMBL" id="KAF4953758.1"/>
    </source>
</evidence>
<dbReference type="EMBL" id="JABFAI010000133">
    <property type="protein sequence ID" value="KAF4953758.1"/>
    <property type="molecule type" value="Genomic_DNA"/>
</dbReference>
<accession>A0A8H4T9E2</accession>
<organism evidence="7 8">
    <name type="scientific">Fusarium gaditjirri</name>
    <dbReference type="NCBI Taxonomy" id="282569"/>
    <lineage>
        <taxon>Eukaryota</taxon>
        <taxon>Fungi</taxon>
        <taxon>Dikarya</taxon>
        <taxon>Ascomycota</taxon>
        <taxon>Pezizomycotina</taxon>
        <taxon>Sordariomycetes</taxon>
        <taxon>Hypocreomycetidae</taxon>
        <taxon>Hypocreales</taxon>
        <taxon>Nectriaceae</taxon>
        <taxon>Fusarium</taxon>
        <taxon>Fusarium nisikadoi species complex</taxon>
    </lineage>
</organism>
<dbReference type="OrthoDB" id="498204at2759"/>
<dbReference type="Pfam" id="PF01266">
    <property type="entry name" value="DAO"/>
    <property type="match status" value="2"/>
</dbReference>
<gene>
    <name evidence="7" type="ORF">FGADI_5751</name>
</gene>
<evidence type="ECO:0000256" key="1">
    <source>
        <dbReference type="ARBA" id="ARBA00005979"/>
    </source>
</evidence>
<evidence type="ECO:0000259" key="5">
    <source>
        <dbReference type="Pfam" id="PF00724"/>
    </source>
</evidence>
<comment type="similarity">
    <text evidence="1">Belongs to the NADH:flavin oxidoreductase/NADH oxidase family.</text>
</comment>
<dbReference type="InterPro" id="IPR001155">
    <property type="entry name" value="OxRdtase_FMN_N"/>
</dbReference>
<comment type="caution">
    <text evidence="7">The sequence shown here is derived from an EMBL/GenBank/DDBJ whole genome shotgun (WGS) entry which is preliminary data.</text>
</comment>
<feature type="domain" description="FAD dependent oxidoreductase" evidence="6">
    <location>
        <begin position="197"/>
        <end position="322"/>
    </location>
</feature>
<reference evidence="7" key="1">
    <citation type="journal article" date="2020" name="BMC Genomics">
        <title>Correction to: Identification and distribution of gene clusters required for synthesis of sphingolipid metabolism inhibitors in diverse species of the filamentous fungus Fusarium.</title>
        <authorList>
            <person name="Kim H.S."/>
            <person name="Lohmar J.M."/>
            <person name="Busman M."/>
            <person name="Brown D.W."/>
            <person name="Naumann T.A."/>
            <person name="Divon H.H."/>
            <person name="Lysoe E."/>
            <person name="Uhlig S."/>
            <person name="Proctor R.H."/>
        </authorList>
    </citation>
    <scope>NUCLEOTIDE SEQUENCE</scope>
    <source>
        <strain evidence="7">NRRL 45417</strain>
    </source>
</reference>
<dbReference type="GO" id="GO:0016491">
    <property type="term" value="F:oxidoreductase activity"/>
    <property type="evidence" value="ECO:0007669"/>
    <property type="project" value="UniProtKB-KW"/>
</dbReference>
<proteinExistence type="inferred from homology"/>
<evidence type="ECO:0000256" key="2">
    <source>
        <dbReference type="ARBA" id="ARBA00022630"/>
    </source>
</evidence>
<dbReference type="Pfam" id="PF00724">
    <property type="entry name" value="Oxidored_FMN"/>
    <property type="match status" value="1"/>
</dbReference>
<evidence type="ECO:0000256" key="3">
    <source>
        <dbReference type="ARBA" id="ARBA00022643"/>
    </source>
</evidence>
<keyword evidence="2" id="KW-0285">Flavoprotein</keyword>
<dbReference type="GO" id="GO:0010181">
    <property type="term" value="F:FMN binding"/>
    <property type="evidence" value="ECO:0007669"/>
    <property type="project" value="InterPro"/>
</dbReference>
<dbReference type="InterPro" id="IPR013785">
    <property type="entry name" value="Aldolase_TIM"/>
</dbReference>
<dbReference type="Gene3D" id="3.30.9.10">
    <property type="entry name" value="D-Amino Acid Oxidase, subunit A, domain 2"/>
    <property type="match status" value="1"/>
</dbReference>
<feature type="domain" description="NADH:flavin oxidoreductase/NADH oxidase N-terminal" evidence="5">
    <location>
        <begin position="44"/>
        <end position="98"/>
    </location>
</feature>
<keyword evidence="4" id="KW-0560">Oxidoreductase</keyword>
<dbReference type="Proteomes" id="UP000604273">
    <property type="component" value="Unassembled WGS sequence"/>
</dbReference>
<dbReference type="PANTHER" id="PTHR43656:SF2">
    <property type="entry name" value="BINDING OXIDOREDUCTASE, PUTATIVE (AFU_ORTHOLOGUE AFUA_2G08260)-RELATED"/>
    <property type="match status" value="1"/>
</dbReference>
<dbReference type="Gene3D" id="3.50.50.60">
    <property type="entry name" value="FAD/NAD(P)-binding domain"/>
    <property type="match status" value="2"/>
</dbReference>
<name>A0A8H4T9E2_9HYPO</name>
<protein>
    <recommendedName>
        <fullName evidence="9">FAD dependent oxidoreductase domain-containing protein</fullName>
    </recommendedName>
</protein>
<evidence type="ECO:0000259" key="6">
    <source>
        <dbReference type="Pfam" id="PF01266"/>
    </source>
</evidence>
<evidence type="ECO:0008006" key="9">
    <source>
        <dbReference type="Google" id="ProtNLM"/>
    </source>
</evidence>
<feature type="domain" description="FAD dependent oxidoreductase" evidence="6">
    <location>
        <begin position="347"/>
        <end position="466"/>
    </location>
</feature>
<dbReference type="InterPro" id="IPR006076">
    <property type="entry name" value="FAD-dep_OxRdtase"/>
</dbReference>
<dbReference type="PANTHER" id="PTHR43656">
    <property type="entry name" value="BINDING OXIDOREDUCTASE, PUTATIVE (AFU_ORTHOLOGUE AFUA_2G08260)-RELATED"/>
    <property type="match status" value="1"/>
</dbReference>
<keyword evidence="3" id="KW-0288">FMN</keyword>
<dbReference type="InterPro" id="IPR051799">
    <property type="entry name" value="NADH_flavin_oxidoreductase"/>
</dbReference>
<dbReference type="SUPFAM" id="SSF51395">
    <property type="entry name" value="FMN-linked oxidoreductases"/>
    <property type="match status" value="1"/>
</dbReference>
<evidence type="ECO:0000256" key="4">
    <source>
        <dbReference type="ARBA" id="ARBA00023002"/>
    </source>
</evidence>
<keyword evidence="8" id="KW-1185">Reference proteome</keyword>